<evidence type="ECO:0000313" key="2">
    <source>
        <dbReference type="Proteomes" id="UP001560573"/>
    </source>
</evidence>
<evidence type="ECO:0000313" key="1">
    <source>
        <dbReference type="EMBL" id="MEX6688416.1"/>
    </source>
</evidence>
<organism evidence="1 2">
    <name type="scientific">Danxiaibacter flavus</name>
    <dbReference type="NCBI Taxonomy" id="3049108"/>
    <lineage>
        <taxon>Bacteria</taxon>
        <taxon>Pseudomonadati</taxon>
        <taxon>Bacteroidota</taxon>
        <taxon>Chitinophagia</taxon>
        <taxon>Chitinophagales</taxon>
        <taxon>Chitinophagaceae</taxon>
        <taxon>Danxiaibacter</taxon>
    </lineage>
</organism>
<dbReference type="Proteomes" id="UP001560573">
    <property type="component" value="Unassembled WGS sequence"/>
</dbReference>
<dbReference type="CDD" id="cd08916">
    <property type="entry name" value="TrHb3_P"/>
    <property type="match status" value="1"/>
</dbReference>
<dbReference type="InterPro" id="IPR012292">
    <property type="entry name" value="Globin/Proto"/>
</dbReference>
<keyword evidence="2" id="KW-1185">Reference proteome</keyword>
<dbReference type="RefSeq" id="WP_369329827.1">
    <property type="nucleotide sequence ID" value="NZ_JAULBC010000004.1"/>
</dbReference>
<protein>
    <submittedName>
        <fullName evidence="1">Group III truncated hemoglobin</fullName>
    </submittedName>
</protein>
<accession>A0ABV3ZEW1</accession>
<gene>
    <name evidence="1" type="ORF">QTN47_12960</name>
</gene>
<dbReference type="InterPro" id="IPR009050">
    <property type="entry name" value="Globin-like_sf"/>
</dbReference>
<dbReference type="Gene3D" id="1.10.490.10">
    <property type="entry name" value="Globins"/>
    <property type="match status" value="1"/>
</dbReference>
<proteinExistence type="predicted"/>
<dbReference type="SUPFAM" id="SSF46458">
    <property type="entry name" value="Globin-like"/>
    <property type="match status" value="1"/>
</dbReference>
<comment type="caution">
    <text evidence="1">The sequence shown here is derived from an EMBL/GenBank/DDBJ whole genome shotgun (WGS) entry which is preliminary data.</text>
</comment>
<name>A0ABV3ZEW1_9BACT</name>
<reference evidence="1 2" key="1">
    <citation type="submission" date="2023-07" db="EMBL/GenBank/DDBJ databases">
        <authorList>
            <person name="Lian W.-H."/>
        </authorList>
    </citation>
    <scope>NUCLEOTIDE SEQUENCE [LARGE SCALE GENOMIC DNA]</scope>
    <source>
        <strain evidence="1 2">SYSU DXS3180</strain>
    </source>
</reference>
<sequence length="128" mass="15049">MKHDIVDRKDLNKLMHVFYDHVMKDELIGHYFNEVIQLDLVVHLPVIVDFWENVLFGTNNYSGNPMAVHKHIHHLSPFKSEHFDRWVMVFGEKVDDLFEGDNAERIKQRAMSIAMIMKVKLVYGGISK</sequence>
<dbReference type="EMBL" id="JAULBC010000004">
    <property type="protein sequence ID" value="MEX6688416.1"/>
    <property type="molecule type" value="Genomic_DNA"/>
</dbReference>